<evidence type="ECO:0000313" key="3">
    <source>
        <dbReference type="Proteomes" id="UP000231857"/>
    </source>
</evidence>
<dbReference type="Proteomes" id="UP000231857">
    <property type="component" value="Unassembled WGS sequence"/>
</dbReference>
<protein>
    <recommendedName>
        <fullName evidence="1">DUF4180 domain-containing protein</fullName>
    </recommendedName>
</protein>
<gene>
    <name evidence="2" type="ORF">CH363_16655</name>
</gene>
<accession>A0ABX4PGD3</accession>
<organism evidence="2 3">
    <name type="scientific">Leptospira haakeii</name>
    <dbReference type="NCBI Taxonomy" id="2023198"/>
    <lineage>
        <taxon>Bacteria</taxon>
        <taxon>Pseudomonadati</taxon>
        <taxon>Spirochaetota</taxon>
        <taxon>Spirochaetia</taxon>
        <taxon>Leptospirales</taxon>
        <taxon>Leptospiraceae</taxon>
        <taxon>Leptospira</taxon>
    </lineage>
</organism>
<dbReference type="InterPro" id="IPR025438">
    <property type="entry name" value="DUF4180"/>
</dbReference>
<evidence type="ECO:0000259" key="1">
    <source>
        <dbReference type="Pfam" id="PF13788"/>
    </source>
</evidence>
<sequence length="118" mass="13518">MVFEELDTEKGPISFLKDSDYIIQNIDSFFDLIYSAASDTIAVHSSHFPEHFFDLKTGFAGEIFQKITNYQKRFIVIGDYSNITSKSFKDLIYESNKNGKVIFVETLAEGIRLLKKST</sequence>
<reference evidence="2 3" key="1">
    <citation type="submission" date="2017-07" db="EMBL/GenBank/DDBJ databases">
        <title>Leptospira spp. isolated from tropical soils.</title>
        <authorList>
            <person name="Thibeaux R."/>
            <person name="Iraola G."/>
            <person name="Ferres I."/>
            <person name="Bierque E."/>
            <person name="Girault D."/>
            <person name="Soupe-Gilbert M.-E."/>
            <person name="Picardeau M."/>
            <person name="Goarant C."/>
        </authorList>
    </citation>
    <scope>NUCLEOTIDE SEQUENCE [LARGE SCALE GENOMIC DNA]</scope>
    <source>
        <strain evidence="2 3">ATI7-C-A2</strain>
    </source>
</reference>
<comment type="caution">
    <text evidence="2">The sequence shown here is derived from an EMBL/GenBank/DDBJ whole genome shotgun (WGS) entry which is preliminary data.</text>
</comment>
<name>A0ABX4PGD3_9LEPT</name>
<proteinExistence type="predicted"/>
<dbReference type="RefSeq" id="WP_100724926.1">
    <property type="nucleotide sequence ID" value="NZ_NPEG01000015.1"/>
</dbReference>
<keyword evidence="3" id="KW-1185">Reference proteome</keyword>
<evidence type="ECO:0000313" key="2">
    <source>
        <dbReference type="EMBL" id="PKA14841.1"/>
    </source>
</evidence>
<feature type="domain" description="DUF4180" evidence="1">
    <location>
        <begin position="16"/>
        <end position="111"/>
    </location>
</feature>
<dbReference type="EMBL" id="NPEI01000012">
    <property type="protein sequence ID" value="PKA14841.1"/>
    <property type="molecule type" value="Genomic_DNA"/>
</dbReference>
<dbReference type="Pfam" id="PF13788">
    <property type="entry name" value="DUF4180"/>
    <property type="match status" value="1"/>
</dbReference>